<dbReference type="EMBL" id="CWQY01000016">
    <property type="protein sequence ID" value="CSC84773.1"/>
    <property type="molecule type" value="Genomic_DNA"/>
</dbReference>
<reference evidence="1 2" key="1">
    <citation type="submission" date="2015-07" db="EMBL/GenBank/DDBJ databases">
        <authorList>
            <consortium name="Pathogen Informatics"/>
        </authorList>
    </citation>
    <scope>NUCLEOTIDE SEQUENCE [LARGE SCALE GENOMIC DNA]</scope>
    <source>
        <strain evidence="1 2">A316</strain>
    </source>
</reference>
<protein>
    <submittedName>
        <fullName evidence="1">Uncharacterized protein</fullName>
    </submittedName>
</protein>
<accession>A0A655VTF0</accession>
<gene>
    <name evidence="1" type="ORF">ERS013200_02429</name>
</gene>
<name>A0A655VTF0_VIBCL</name>
<evidence type="ECO:0000313" key="2">
    <source>
        <dbReference type="Proteomes" id="UP000041770"/>
    </source>
</evidence>
<dbReference type="AlphaFoldDB" id="A0A655VTF0"/>
<dbReference type="Proteomes" id="UP000041770">
    <property type="component" value="Unassembled WGS sequence"/>
</dbReference>
<sequence length="74" mass="8632">MRVHKRREVGTQPNGRLGYKANWYAWNARQKSLASLYLWVSYNNNLLSIFVLGAKPSADSFYLKPQYARLVLQL</sequence>
<organism evidence="1 2">
    <name type="scientific">Vibrio cholerae</name>
    <dbReference type="NCBI Taxonomy" id="666"/>
    <lineage>
        <taxon>Bacteria</taxon>
        <taxon>Pseudomonadati</taxon>
        <taxon>Pseudomonadota</taxon>
        <taxon>Gammaproteobacteria</taxon>
        <taxon>Vibrionales</taxon>
        <taxon>Vibrionaceae</taxon>
        <taxon>Vibrio</taxon>
    </lineage>
</organism>
<proteinExistence type="predicted"/>
<evidence type="ECO:0000313" key="1">
    <source>
        <dbReference type="EMBL" id="CSC84773.1"/>
    </source>
</evidence>